<dbReference type="AlphaFoldDB" id="A0A392SLF1"/>
<dbReference type="EMBL" id="LXQA010402063">
    <property type="protein sequence ID" value="MCI49499.1"/>
    <property type="molecule type" value="Genomic_DNA"/>
</dbReference>
<accession>A0A392SLF1</accession>
<comment type="caution">
    <text evidence="1">The sequence shown here is derived from an EMBL/GenBank/DDBJ whole genome shotgun (WGS) entry which is preliminary data.</text>
</comment>
<feature type="non-terminal residue" evidence="1">
    <location>
        <position position="34"/>
    </location>
</feature>
<keyword evidence="2" id="KW-1185">Reference proteome</keyword>
<dbReference type="Proteomes" id="UP000265520">
    <property type="component" value="Unassembled WGS sequence"/>
</dbReference>
<reference evidence="1 2" key="1">
    <citation type="journal article" date="2018" name="Front. Plant Sci.">
        <title>Red Clover (Trifolium pratense) and Zigzag Clover (T. medium) - A Picture of Genomic Similarities and Differences.</title>
        <authorList>
            <person name="Dluhosova J."/>
            <person name="Istvanek J."/>
            <person name="Nedelnik J."/>
            <person name="Repkova J."/>
        </authorList>
    </citation>
    <scope>NUCLEOTIDE SEQUENCE [LARGE SCALE GENOMIC DNA]</scope>
    <source>
        <strain evidence="2">cv. 10/8</strain>
        <tissue evidence="1">Leaf</tissue>
    </source>
</reference>
<proteinExistence type="predicted"/>
<sequence>MVRESRQLSPEKAKHYVDESLSVARRGGGDRDYV</sequence>
<protein>
    <submittedName>
        <fullName evidence="1">Uncharacterized protein</fullName>
    </submittedName>
</protein>
<name>A0A392SLF1_9FABA</name>
<organism evidence="1 2">
    <name type="scientific">Trifolium medium</name>
    <dbReference type="NCBI Taxonomy" id="97028"/>
    <lineage>
        <taxon>Eukaryota</taxon>
        <taxon>Viridiplantae</taxon>
        <taxon>Streptophyta</taxon>
        <taxon>Embryophyta</taxon>
        <taxon>Tracheophyta</taxon>
        <taxon>Spermatophyta</taxon>
        <taxon>Magnoliopsida</taxon>
        <taxon>eudicotyledons</taxon>
        <taxon>Gunneridae</taxon>
        <taxon>Pentapetalae</taxon>
        <taxon>rosids</taxon>
        <taxon>fabids</taxon>
        <taxon>Fabales</taxon>
        <taxon>Fabaceae</taxon>
        <taxon>Papilionoideae</taxon>
        <taxon>50 kb inversion clade</taxon>
        <taxon>NPAAA clade</taxon>
        <taxon>Hologalegina</taxon>
        <taxon>IRL clade</taxon>
        <taxon>Trifolieae</taxon>
        <taxon>Trifolium</taxon>
    </lineage>
</organism>
<evidence type="ECO:0000313" key="2">
    <source>
        <dbReference type="Proteomes" id="UP000265520"/>
    </source>
</evidence>
<evidence type="ECO:0000313" key="1">
    <source>
        <dbReference type="EMBL" id="MCI49499.1"/>
    </source>
</evidence>